<dbReference type="PANTHER" id="PTHR47481">
    <property type="match status" value="1"/>
</dbReference>
<sequence>MAEDDTPPTPTPTSPNDKLFPFGVASMYNNVPVKLSLEKLNYNSWSSFFKIHLGNLGLKKHIEDMSSSTSTRDPNWDRLDDLIKMWIIGTCTKSLQDQVVSTPGNAMALWNHLKELFHDN</sequence>
<dbReference type="EMBL" id="PKPP01002891">
    <property type="protein sequence ID" value="PWA72514.1"/>
    <property type="molecule type" value="Genomic_DNA"/>
</dbReference>
<protein>
    <recommendedName>
        <fullName evidence="3">Hybrid signal transduction histidine kinase M</fullName>
    </recommendedName>
</protein>
<dbReference type="Proteomes" id="UP000245207">
    <property type="component" value="Unassembled WGS sequence"/>
</dbReference>
<dbReference type="AlphaFoldDB" id="A0A2U1NG75"/>
<comment type="caution">
    <text evidence="1">The sequence shown here is derived from an EMBL/GenBank/DDBJ whole genome shotgun (WGS) entry which is preliminary data.</text>
</comment>
<evidence type="ECO:0008006" key="3">
    <source>
        <dbReference type="Google" id="ProtNLM"/>
    </source>
</evidence>
<proteinExistence type="predicted"/>
<organism evidence="1 2">
    <name type="scientific">Artemisia annua</name>
    <name type="common">Sweet wormwood</name>
    <dbReference type="NCBI Taxonomy" id="35608"/>
    <lineage>
        <taxon>Eukaryota</taxon>
        <taxon>Viridiplantae</taxon>
        <taxon>Streptophyta</taxon>
        <taxon>Embryophyta</taxon>
        <taxon>Tracheophyta</taxon>
        <taxon>Spermatophyta</taxon>
        <taxon>Magnoliopsida</taxon>
        <taxon>eudicotyledons</taxon>
        <taxon>Gunneridae</taxon>
        <taxon>Pentapetalae</taxon>
        <taxon>asterids</taxon>
        <taxon>campanulids</taxon>
        <taxon>Asterales</taxon>
        <taxon>Asteraceae</taxon>
        <taxon>Asteroideae</taxon>
        <taxon>Anthemideae</taxon>
        <taxon>Artemisiinae</taxon>
        <taxon>Artemisia</taxon>
    </lineage>
</organism>
<evidence type="ECO:0000313" key="1">
    <source>
        <dbReference type="EMBL" id="PWA72514.1"/>
    </source>
</evidence>
<reference evidence="1 2" key="1">
    <citation type="journal article" date="2018" name="Mol. Plant">
        <title>The genome of Artemisia annua provides insight into the evolution of Asteraceae family and artemisinin biosynthesis.</title>
        <authorList>
            <person name="Shen Q."/>
            <person name="Zhang L."/>
            <person name="Liao Z."/>
            <person name="Wang S."/>
            <person name="Yan T."/>
            <person name="Shi P."/>
            <person name="Liu M."/>
            <person name="Fu X."/>
            <person name="Pan Q."/>
            <person name="Wang Y."/>
            <person name="Lv Z."/>
            <person name="Lu X."/>
            <person name="Zhang F."/>
            <person name="Jiang W."/>
            <person name="Ma Y."/>
            <person name="Chen M."/>
            <person name="Hao X."/>
            <person name="Li L."/>
            <person name="Tang Y."/>
            <person name="Lv G."/>
            <person name="Zhou Y."/>
            <person name="Sun X."/>
            <person name="Brodelius P.E."/>
            <person name="Rose J.K.C."/>
            <person name="Tang K."/>
        </authorList>
    </citation>
    <scope>NUCLEOTIDE SEQUENCE [LARGE SCALE GENOMIC DNA]</scope>
    <source>
        <strain evidence="2">cv. Huhao1</strain>
        <tissue evidence="1">Leaf</tissue>
    </source>
</reference>
<gene>
    <name evidence="1" type="ORF">CTI12_AA269520</name>
</gene>
<keyword evidence="2" id="KW-1185">Reference proteome</keyword>
<accession>A0A2U1NG75</accession>
<evidence type="ECO:0000313" key="2">
    <source>
        <dbReference type="Proteomes" id="UP000245207"/>
    </source>
</evidence>
<dbReference type="OrthoDB" id="1699318at2759"/>
<name>A0A2U1NG75_ARTAN</name>
<dbReference type="PANTHER" id="PTHR47481:SF41">
    <property type="entry name" value="COPIA-LIKE POLYPROTEIN_RETROTRANSPOSON"/>
    <property type="match status" value="1"/>
</dbReference>